<dbReference type="AlphaFoldDB" id="A0A0M8K999"/>
<feature type="transmembrane region" description="Helical" evidence="1">
    <location>
        <begin position="7"/>
        <end position="27"/>
    </location>
</feature>
<keyword evidence="1" id="KW-0472">Membrane</keyword>
<proteinExistence type="predicted"/>
<keyword evidence="1" id="KW-0812">Transmembrane</keyword>
<evidence type="ECO:0000313" key="4">
    <source>
        <dbReference type="Proteomes" id="UP000037784"/>
    </source>
</evidence>
<dbReference type="RefSeq" id="WP_054494055.1">
    <property type="nucleotide sequence ID" value="NZ_BBZA01000245.1"/>
</dbReference>
<evidence type="ECO:0000313" key="5">
    <source>
        <dbReference type="Proteomes" id="UP000050502"/>
    </source>
</evidence>
<dbReference type="Proteomes" id="UP000037784">
    <property type="component" value="Unassembled WGS sequence"/>
</dbReference>
<reference evidence="2 4" key="1">
    <citation type="journal article" date="2015" name="Genome Announc.">
        <title>Draft Genome Sequence of a Heterotrophic Facultative Anaerobic Thermophilic Bacterium, Ardenticatena maritima Strain 110ST.</title>
        <authorList>
            <person name="Kawaichi S."/>
            <person name="Yoshida T."/>
            <person name="Sako Y."/>
            <person name="Nakamura R."/>
        </authorList>
    </citation>
    <scope>NUCLEOTIDE SEQUENCE [LARGE SCALE GENOMIC DNA]</scope>
    <source>
        <strain evidence="2 4">110S</strain>
    </source>
</reference>
<sequence>MQNGGRGTAIAFLVVMLIICAGVYWVAQSVRTAGVWGIGSAEVITPTPHIAPPTFTPFSVRPTPSPTPSPTLESALLTPTAQPPIVAAIPTFAPTALPPTPLPPLVPVFFNTPTPRPTAPPPPTATPTFPFQVALQTPDFERGCAGYYIYGYVYDRNGNPLPGVRVHVFDIYGNDIPPVVTKTEPPGWYDVVISNQRDTWIVEVVDEAGRQLSPRVQILNTGNFVEGQEACWHRVDFRQSR</sequence>
<reference evidence="3 5" key="2">
    <citation type="submission" date="2015-07" db="EMBL/GenBank/DDBJ databases">
        <title>Whole genome sequence of Ardenticatena maritima DSM 23922.</title>
        <authorList>
            <person name="Hemp J."/>
            <person name="Ward L.M."/>
            <person name="Pace L.A."/>
            <person name="Fischer W.W."/>
        </authorList>
    </citation>
    <scope>NUCLEOTIDE SEQUENCE [LARGE SCALE GENOMIC DNA]</scope>
    <source>
        <strain evidence="3 5">110S</strain>
    </source>
</reference>
<dbReference type="EMBL" id="LGKN01000006">
    <property type="protein sequence ID" value="KPL87255.1"/>
    <property type="molecule type" value="Genomic_DNA"/>
</dbReference>
<evidence type="ECO:0008006" key="6">
    <source>
        <dbReference type="Google" id="ProtNLM"/>
    </source>
</evidence>
<evidence type="ECO:0000313" key="3">
    <source>
        <dbReference type="EMBL" id="KPL87255.1"/>
    </source>
</evidence>
<dbReference type="InParanoid" id="A0A0M8K999"/>
<dbReference type="SUPFAM" id="SSF49464">
    <property type="entry name" value="Carboxypeptidase regulatory domain-like"/>
    <property type="match status" value="1"/>
</dbReference>
<comment type="caution">
    <text evidence="2">The sequence shown here is derived from an EMBL/GenBank/DDBJ whole genome shotgun (WGS) entry which is preliminary data.</text>
</comment>
<gene>
    <name evidence="2" type="ORF">ARMA_2788</name>
    <name evidence="3" type="ORF">SE16_12180</name>
</gene>
<name>A0A0M8K999_9CHLR</name>
<protein>
    <recommendedName>
        <fullName evidence="6">Carboxypeptidase regulatory-like domain-containing protein</fullName>
    </recommendedName>
</protein>
<dbReference type="InterPro" id="IPR008969">
    <property type="entry name" value="CarboxyPept-like_regulatory"/>
</dbReference>
<dbReference type="PRINTS" id="PR01217">
    <property type="entry name" value="PRICHEXTENSN"/>
</dbReference>
<organism evidence="2 4">
    <name type="scientific">Ardenticatena maritima</name>
    <dbReference type="NCBI Taxonomy" id="872965"/>
    <lineage>
        <taxon>Bacteria</taxon>
        <taxon>Bacillati</taxon>
        <taxon>Chloroflexota</taxon>
        <taxon>Ardenticatenia</taxon>
        <taxon>Ardenticatenales</taxon>
        <taxon>Ardenticatenaceae</taxon>
        <taxon>Ardenticatena</taxon>
    </lineage>
</organism>
<evidence type="ECO:0000313" key="2">
    <source>
        <dbReference type="EMBL" id="GAP64365.1"/>
    </source>
</evidence>
<accession>A0A0M8K999</accession>
<evidence type="ECO:0000256" key="1">
    <source>
        <dbReference type="SAM" id="Phobius"/>
    </source>
</evidence>
<keyword evidence="1" id="KW-1133">Transmembrane helix</keyword>
<dbReference type="STRING" id="872965.SE16_12180"/>
<dbReference type="Proteomes" id="UP000050502">
    <property type="component" value="Unassembled WGS sequence"/>
</dbReference>
<keyword evidence="4" id="KW-1185">Reference proteome</keyword>
<dbReference type="EMBL" id="BBZA01000245">
    <property type="protein sequence ID" value="GAP64365.1"/>
    <property type="molecule type" value="Genomic_DNA"/>
</dbReference>
<reference evidence="4" key="3">
    <citation type="submission" date="2015-08" db="EMBL/GenBank/DDBJ databases">
        <title>Draft Genome Sequence of a Heterotrophic Facultative Anaerobic Bacterium Ardenticatena maritima Strain 110S.</title>
        <authorList>
            <person name="Kawaichi S."/>
            <person name="Yoshida T."/>
            <person name="Sako Y."/>
            <person name="Nakamura R."/>
        </authorList>
    </citation>
    <scope>NUCLEOTIDE SEQUENCE [LARGE SCALE GENOMIC DNA]</scope>
    <source>
        <strain evidence="4">110S</strain>
    </source>
</reference>